<dbReference type="InterPro" id="IPR046235">
    <property type="entry name" value="DUF6268"/>
</dbReference>
<sequence length="298" mass="33962">MKWLLFLLFPLLLQAVNYTLATDYCFIHRKERVYIDGYFAAVGGADIDKKGFRGSDLHYSEGAGAIFINAYPAEDHALSFEFGYGHMRLDWDKNPAFNQKNFNDAVFSIAYITTTIPDWRWVVNLGVQANLDRFNMGNNAFYRGTVWGRLAYSRPIGLHIGVVGQSGVKSTYLFPILGFDWSFHEKWQLRAIFPLDFSLNYYFAKHWSAALSYSNFGGWYRSFHRVSKRAADPNSMVSVHATGLDLGINLNTRYVYVGVFGGVNFGGWILLRNRHGAKPRYFHYDPAGYVGAKAALKF</sequence>
<reference evidence="4 5" key="1">
    <citation type="submission" date="2020-01" db="EMBL/GenBank/DDBJ databases">
        <title>Draft genome sequence of Cand. Neptunochlamydia vexilliferae K9.</title>
        <authorList>
            <person name="Schulz F."/>
            <person name="Koestlbacher S."/>
            <person name="Wascher F."/>
            <person name="Pizzetti I."/>
            <person name="Horn M."/>
        </authorList>
    </citation>
    <scope>NUCLEOTIDE SEQUENCE [LARGE SCALE GENOMIC DNA]</scope>
    <source>
        <strain evidence="4 5">K9</strain>
    </source>
</reference>
<comment type="caution">
    <text evidence="4">The sequence shown here is derived from an EMBL/GenBank/DDBJ whole genome shotgun (WGS) entry which is preliminary data.</text>
</comment>
<evidence type="ECO:0000313" key="5">
    <source>
        <dbReference type="Proteomes" id="UP001194714"/>
    </source>
</evidence>
<accession>A0ABS0B2P2</accession>
<evidence type="ECO:0000313" key="4">
    <source>
        <dbReference type="EMBL" id="MBF5060142.1"/>
    </source>
</evidence>
<keyword evidence="5" id="KW-1185">Reference proteome</keyword>
<organism evidence="4 5">
    <name type="scientific">Candidatus Neptunichlamydia vexilliferae</name>
    <dbReference type="NCBI Taxonomy" id="1651774"/>
    <lineage>
        <taxon>Bacteria</taxon>
        <taxon>Pseudomonadati</taxon>
        <taxon>Chlamydiota</taxon>
        <taxon>Chlamydiia</taxon>
        <taxon>Parachlamydiales</taxon>
        <taxon>Simkaniaceae</taxon>
        <taxon>Candidatus Neptunichlamydia</taxon>
    </lineage>
</organism>
<dbReference type="EMBL" id="JAAEJV010000080">
    <property type="protein sequence ID" value="MBF5060142.1"/>
    <property type="molecule type" value="Genomic_DNA"/>
</dbReference>
<name>A0ABS0B2P2_9BACT</name>
<evidence type="ECO:0000259" key="3">
    <source>
        <dbReference type="Pfam" id="PF19783"/>
    </source>
</evidence>
<feature type="signal peptide" evidence="2">
    <location>
        <begin position="1"/>
        <end position="21"/>
    </location>
</feature>
<evidence type="ECO:0000256" key="2">
    <source>
        <dbReference type="SAM" id="SignalP"/>
    </source>
</evidence>
<proteinExistence type="predicted"/>
<dbReference type="RefSeq" id="WP_194848470.1">
    <property type="nucleotide sequence ID" value="NZ_JAAEJV010000080.1"/>
</dbReference>
<keyword evidence="1" id="KW-1133">Transmembrane helix</keyword>
<keyword evidence="1" id="KW-0472">Membrane</keyword>
<evidence type="ECO:0000256" key="1">
    <source>
        <dbReference type="SAM" id="Phobius"/>
    </source>
</evidence>
<feature type="chain" id="PRO_5045243844" description="DUF6268 domain-containing protein" evidence="2">
    <location>
        <begin position="22"/>
        <end position="298"/>
    </location>
</feature>
<dbReference type="Proteomes" id="UP001194714">
    <property type="component" value="Unassembled WGS sequence"/>
</dbReference>
<keyword evidence="1" id="KW-0812">Transmembrane</keyword>
<gene>
    <name evidence="4" type="ORF">NEPTK9_001672</name>
</gene>
<feature type="domain" description="DUF6268" evidence="3">
    <location>
        <begin position="80"/>
        <end position="214"/>
    </location>
</feature>
<feature type="transmembrane region" description="Helical" evidence="1">
    <location>
        <begin position="254"/>
        <end position="271"/>
    </location>
</feature>
<protein>
    <recommendedName>
        <fullName evidence="3">DUF6268 domain-containing protein</fullName>
    </recommendedName>
</protein>
<keyword evidence="2" id="KW-0732">Signal</keyword>
<dbReference type="Pfam" id="PF19783">
    <property type="entry name" value="DUF6268"/>
    <property type="match status" value="1"/>
</dbReference>